<feature type="non-terminal residue" evidence="1">
    <location>
        <position position="194"/>
    </location>
</feature>
<organism evidence="1 2">
    <name type="scientific">Eragrostis curvula</name>
    <name type="common">weeping love grass</name>
    <dbReference type="NCBI Taxonomy" id="38414"/>
    <lineage>
        <taxon>Eukaryota</taxon>
        <taxon>Viridiplantae</taxon>
        <taxon>Streptophyta</taxon>
        <taxon>Embryophyta</taxon>
        <taxon>Tracheophyta</taxon>
        <taxon>Spermatophyta</taxon>
        <taxon>Magnoliopsida</taxon>
        <taxon>Liliopsida</taxon>
        <taxon>Poales</taxon>
        <taxon>Poaceae</taxon>
        <taxon>PACMAD clade</taxon>
        <taxon>Chloridoideae</taxon>
        <taxon>Eragrostideae</taxon>
        <taxon>Eragrostidinae</taxon>
        <taxon>Eragrostis</taxon>
    </lineage>
</organism>
<dbReference type="AlphaFoldDB" id="A0A5J9TL79"/>
<evidence type="ECO:0000313" key="1">
    <source>
        <dbReference type="EMBL" id="TVU11451.1"/>
    </source>
</evidence>
<evidence type="ECO:0000313" key="2">
    <source>
        <dbReference type="Proteomes" id="UP000324897"/>
    </source>
</evidence>
<dbReference type="Proteomes" id="UP000324897">
    <property type="component" value="Chromosome 3"/>
</dbReference>
<gene>
    <name evidence="1" type="ORF">EJB05_45037</name>
</gene>
<dbReference type="PANTHER" id="PTHR47880">
    <property type="entry name" value="OS05G0353300 PROTEIN"/>
    <property type="match status" value="1"/>
</dbReference>
<accession>A0A5J9TL79</accession>
<dbReference type="PANTHER" id="PTHR47880:SF1">
    <property type="entry name" value="OS05G0353300 PROTEIN"/>
    <property type="match status" value="1"/>
</dbReference>
<sequence length="194" mass="21610">EGQVLQIERAAHMGWEVDRIDPDQPGAGDDEDDAGEVTKCCWTLDANVLVVPDPELNDANDLELCCKWMLYLRPRPAALSPAHGRLLTAPASMEHLESEPASAADSAAPLAALSPRELQLHFYFVQERRDAYCVLEVFDWLRRANRVDGEIHNKKTLFLEAGIGYDDMLENLGFSLQPNCTQDPCQLYGDRQGG</sequence>
<feature type="non-terminal residue" evidence="1">
    <location>
        <position position="1"/>
    </location>
</feature>
<reference evidence="1 2" key="1">
    <citation type="journal article" date="2019" name="Sci. Rep.">
        <title>A high-quality genome of Eragrostis curvula grass provides insights into Poaceae evolution and supports new strategies to enhance forage quality.</title>
        <authorList>
            <person name="Carballo J."/>
            <person name="Santos B.A.C.M."/>
            <person name="Zappacosta D."/>
            <person name="Garbus I."/>
            <person name="Selva J.P."/>
            <person name="Gallo C.A."/>
            <person name="Diaz A."/>
            <person name="Albertini E."/>
            <person name="Caccamo M."/>
            <person name="Echenique V."/>
        </authorList>
    </citation>
    <scope>NUCLEOTIDE SEQUENCE [LARGE SCALE GENOMIC DNA]</scope>
    <source>
        <strain evidence="2">cv. Victoria</strain>
        <tissue evidence="1">Leaf</tissue>
    </source>
</reference>
<dbReference type="EMBL" id="RWGY01000039">
    <property type="protein sequence ID" value="TVU11451.1"/>
    <property type="molecule type" value="Genomic_DNA"/>
</dbReference>
<name>A0A5J9TL79_9POAL</name>
<comment type="caution">
    <text evidence="1">The sequence shown here is derived from an EMBL/GenBank/DDBJ whole genome shotgun (WGS) entry which is preliminary data.</text>
</comment>
<proteinExistence type="predicted"/>
<keyword evidence="2" id="KW-1185">Reference proteome</keyword>
<protein>
    <submittedName>
        <fullName evidence="1">Uncharacterized protein</fullName>
    </submittedName>
</protein>
<dbReference type="Gramene" id="TVU11451">
    <property type="protein sequence ID" value="TVU11451"/>
    <property type="gene ID" value="EJB05_45037"/>
</dbReference>